<sequence>MQPLGKTPNAAKIEGRPWQQELNGFLLQYRTTPHSTTEVPPAKLLFNRTVKGKLPVLQKRNIINRHRQSCQNEDSKKEYNKKYADKKRNVKKSDIKVGDRVLVKQQKQNKLTSQYSEVPYTITNRQHSRITARNKYGHIITRNISHFKPLQTNNKVDTDDEDDDSTVNNNDNGQNKANHTDRGNNEPSIRKSSRNTKRPERYGQPLLWQRVKKKGSDVV</sequence>
<gene>
    <name evidence="2" type="ORF">PACLA_8A076072</name>
</gene>
<organism evidence="2 3">
    <name type="scientific">Paramuricea clavata</name>
    <name type="common">Red gorgonian</name>
    <name type="synonym">Violescent sea-whip</name>
    <dbReference type="NCBI Taxonomy" id="317549"/>
    <lineage>
        <taxon>Eukaryota</taxon>
        <taxon>Metazoa</taxon>
        <taxon>Cnidaria</taxon>
        <taxon>Anthozoa</taxon>
        <taxon>Octocorallia</taxon>
        <taxon>Malacalcyonacea</taxon>
        <taxon>Plexauridae</taxon>
        <taxon>Paramuricea</taxon>
    </lineage>
</organism>
<dbReference type="EMBL" id="CACRXK020005506">
    <property type="protein sequence ID" value="CAB4006434.1"/>
    <property type="molecule type" value="Genomic_DNA"/>
</dbReference>
<keyword evidence="3" id="KW-1185">Reference proteome</keyword>
<evidence type="ECO:0000313" key="3">
    <source>
        <dbReference type="Proteomes" id="UP001152795"/>
    </source>
</evidence>
<accession>A0A7D9IHW9</accession>
<comment type="caution">
    <text evidence="2">The sequence shown here is derived from an EMBL/GenBank/DDBJ whole genome shotgun (WGS) entry which is preliminary data.</text>
</comment>
<dbReference type="PANTHER" id="PTHR37984">
    <property type="entry name" value="PROTEIN CBG26694"/>
    <property type="match status" value="1"/>
</dbReference>
<proteinExistence type="predicted"/>
<dbReference type="OrthoDB" id="10068564at2759"/>
<dbReference type="AlphaFoldDB" id="A0A7D9IHW9"/>
<dbReference type="Proteomes" id="UP001152795">
    <property type="component" value="Unassembled WGS sequence"/>
</dbReference>
<feature type="region of interest" description="Disordered" evidence="1">
    <location>
        <begin position="150"/>
        <end position="205"/>
    </location>
</feature>
<evidence type="ECO:0000313" key="2">
    <source>
        <dbReference type="EMBL" id="CAB4006434.1"/>
    </source>
</evidence>
<name>A0A7D9IHW9_PARCT</name>
<evidence type="ECO:0000256" key="1">
    <source>
        <dbReference type="SAM" id="MobiDB-lite"/>
    </source>
</evidence>
<protein>
    <submittedName>
        <fullName evidence="2">Uncharacterized protein</fullName>
    </submittedName>
</protein>
<reference evidence="2" key="1">
    <citation type="submission" date="2020-04" db="EMBL/GenBank/DDBJ databases">
        <authorList>
            <person name="Alioto T."/>
            <person name="Alioto T."/>
            <person name="Gomez Garrido J."/>
        </authorList>
    </citation>
    <scope>NUCLEOTIDE SEQUENCE</scope>
    <source>
        <strain evidence="2">A484AB</strain>
    </source>
</reference>
<dbReference type="PANTHER" id="PTHR37984:SF11">
    <property type="entry name" value="INTEGRASE CATALYTIC DOMAIN-CONTAINING PROTEIN"/>
    <property type="match status" value="1"/>
</dbReference>
<dbReference type="InterPro" id="IPR050951">
    <property type="entry name" value="Retrovirus_Pol_polyprotein"/>
</dbReference>